<dbReference type="Pfam" id="PF07277">
    <property type="entry name" value="SapC"/>
    <property type="match status" value="1"/>
</dbReference>
<reference evidence="1 2" key="1">
    <citation type="submission" date="2017-01" db="EMBL/GenBank/DDBJ databases">
        <title>Complete Genome Sequence of Paenalcaligenes hominis, Isolated from a paraplegic Patient with neurogenic bladder.</title>
        <authorList>
            <person name="Mukhopadhyay R."/>
            <person name="Joaquin J."/>
            <person name="Hogue R."/>
            <person name="Kilaru A."/>
            <person name="Jospin G."/>
            <person name="Mars K."/>
            <person name="Eisen J.A."/>
            <person name="Chaturvedi V."/>
        </authorList>
    </citation>
    <scope>NUCLEOTIDE SEQUENCE [LARGE SCALE GENOMIC DNA]</scope>
    <source>
        <strain evidence="1 2">15S00501</strain>
    </source>
</reference>
<protein>
    <recommendedName>
        <fullName evidence="3">Peptidase</fullName>
    </recommendedName>
</protein>
<dbReference type="InterPro" id="IPR010836">
    <property type="entry name" value="SapC"/>
</dbReference>
<evidence type="ECO:0000313" key="1">
    <source>
        <dbReference type="EMBL" id="AQS51396.1"/>
    </source>
</evidence>
<sequence>MSSAIFPVSISRHQSLAWGNFSSYEFAAADTVCPVVMAEMAKAACELPLAFIARDDGFMPVAVLGLTAEKNAFVGANGLWEGSYVPAQYRGYPFLIARSAEGEQLFCVDEQSGLVGAQLDQAFFDQDHNLSPELQRIFDFWARLEADRIQTLRLTAVLQQYELIEPWEITVENEEGGSYQLTGLYRINETRLNELSDELFAKVRAEGALPMIYCQLFSMQHLQSVAQKAAQRLSEGESQVSLTDAKGELDLEFLNQDSTINFGGL</sequence>
<dbReference type="Proteomes" id="UP000189369">
    <property type="component" value="Chromosome"/>
</dbReference>
<evidence type="ECO:0008006" key="3">
    <source>
        <dbReference type="Google" id="ProtNLM"/>
    </source>
</evidence>
<accession>A0A1U9K035</accession>
<gene>
    <name evidence="1" type="ORF">PAEH1_07230</name>
</gene>
<dbReference type="AlphaFoldDB" id="A0A1U9K035"/>
<evidence type="ECO:0000313" key="2">
    <source>
        <dbReference type="Proteomes" id="UP000189369"/>
    </source>
</evidence>
<dbReference type="OrthoDB" id="9806524at2"/>
<dbReference type="KEGG" id="phn:PAEH1_07230"/>
<dbReference type="STRING" id="643674.PAEH1_07230"/>
<organism evidence="1 2">
    <name type="scientific">Paenalcaligenes hominis</name>
    <dbReference type="NCBI Taxonomy" id="643674"/>
    <lineage>
        <taxon>Bacteria</taxon>
        <taxon>Pseudomonadati</taxon>
        <taxon>Pseudomonadota</taxon>
        <taxon>Betaproteobacteria</taxon>
        <taxon>Burkholderiales</taxon>
        <taxon>Alcaligenaceae</taxon>
        <taxon>Paenalcaligenes</taxon>
    </lineage>
</organism>
<proteinExistence type="predicted"/>
<dbReference type="EMBL" id="CP019697">
    <property type="protein sequence ID" value="AQS51396.1"/>
    <property type="molecule type" value="Genomic_DNA"/>
</dbReference>
<name>A0A1U9K035_9BURK</name>